<evidence type="ECO:0000256" key="1">
    <source>
        <dbReference type="SAM" id="Phobius"/>
    </source>
</evidence>
<keyword evidence="1" id="KW-1133">Transmembrane helix</keyword>
<dbReference type="EMBL" id="UINC01111354">
    <property type="protein sequence ID" value="SVC79506.1"/>
    <property type="molecule type" value="Genomic_DNA"/>
</dbReference>
<gene>
    <name evidence="2" type="ORF">METZ01_LOCUS332360</name>
</gene>
<protein>
    <submittedName>
        <fullName evidence="2">Uncharacterized protein</fullName>
    </submittedName>
</protein>
<keyword evidence="1" id="KW-0472">Membrane</keyword>
<accession>A0A382Q251</accession>
<feature type="transmembrane region" description="Helical" evidence="1">
    <location>
        <begin position="12"/>
        <end position="32"/>
    </location>
</feature>
<organism evidence="2">
    <name type="scientific">marine metagenome</name>
    <dbReference type="NCBI Taxonomy" id="408172"/>
    <lineage>
        <taxon>unclassified sequences</taxon>
        <taxon>metagenomes</taxon>
        <taxon>ecological metagenomes</taxon>
    </lineage>
</organism>
<dbReference type="AlphaFoldDB" id="A0A382Q251"/>
<feature type="non-terminal residue" evidence="2">
    <location>
        <position position="60"/>
    </location>
</feature>
<name>A0A382Q251_9ZZZZ</name>
<evidence type="ECO:0000313" key="2">
    <source>
        <dbReference type="EMBL" id="SVC79506.1"/>
    </source>
</evidence>
<reference evidence="2" key="1">
    <citation type="submission" date="2018-05" db="EMBL/GenBank/DDBJ databases">
        <authorList>
            <person name="Lanie J.A."/>
            <person name="Ng W.-L."/>
            <person name="Kazmierczak K.M."/>
            <person name="Andrzejewski T.M."/>
            <person name="Davidsen T.M."/>
            <person name="Wayne K.J."/>
            <person name="Tettelin H."/>
            <person name="Glass J.I."/>
            <person name="Rusch D."/>
            <person name="Podicherti R."/>
            <person name="Tsui H.-C.T."/>
            <person name="Winkler M.E."/>
        </authorList>
    </citation>
    <scope>NUCLEOTIDE SEQUENCE</scope>
</reference>
<sequence>MSKKNGGNLKGFYMVLGAVGAIAAGAVGWSAVQGSLSSASTVAIESIVTGEIEDLEELVA</sequence>
<proteinExistence type="predicted"/>
<keyword evidence="1" id="KW-0812">Transmembrane</keyword>